<protein>
    <submittedName>
        <fullName evidence="2">Uncharacterized protein</fullName>
    </submittedName>
</protein>
<evidence type="ECO:0000313" key="3">
    <source>
        <dbReference type="EMBL" id="KAA1123203.1"/>
    </source>
</evidence>
<keyword evidence="1" id="KW-0812">Transmembrane</keyword>
<evidence type="ECO:0000313" key="2">
    <source>
        <dbReference type="EMBL" id="KAA1105048.1"/>
    </source>
</evidence>
<comment type="caution">
    <text evidence="2">The sequence shown here is derived from an EMBL/GenBank/DDBJ whole genome shotgun (WGS) entry which is preliminary data.</text>
</comment>
<dbReference type="EMBL" id="VDEP01000313">
    <property type="protein sequence ID" value="KAA1105048.1"/>
    <property type="molecule type" value="Genomic_DNA"/>
</dbReference>
<dbReference type="AlphaFoldDB" id="A0A5B0PW31"/>
<gene>
    <name evidence="3" type="ORF">PGTUg99_006516</name>
    <name evidence="2" type="ORF">PGTUg99_013996</name>
</gene>
<keyword evidence="1" id="KW-1133">Transmembrane helix</keyword>
<keyword evidence="1" id="KW-0472">Membrane</keyword>
<evidence type="ECO:0000313" key="4">
    <source>
        <dbReference type="Proteomes" id="UP000325313"/>
    </source>
</evidence>
<accession>A0A5B0PW31</accession>
<feature type="transmembrane region" description="Helical" evidence="1">
    <location>
        <begin position="23"/>
        <end position="43"/>
    </location>
</feature>
<evidence type="ECO:0000256" key="1">
    <source>
        <dbReference type="SAM" id="Phobius"/>
    </source>
</evidence>
<feature type="transmembrane region" description="Helical" evidence="1">
    <location>
        <begin position="49"/>
        <end position="74"/>
    </location>
</feature>
<name>A0A5B0PW31_PUCGR</name>
<reference evidence="2 4" key="1">
    <citation type="submission" date="2019-05" db="EMBL/GenBank/DDBJ databases">
        <title>Emergence of the Ug99 lineage of the wheat stem rust pathogen through somatic hybridization.</title>
        <authorList>
            <person name="Li F."/>
            <person name="Upadhyaya N.M."/>
            <person name="Sperschneider J."/>
            <person name="Matny O."/>
            <person name="Nguyen-Phuc H."/>
            <person name="Mago R."/>
            <person name="Raley C."/>
            <person name="Miller M.E."/>
            <person name="Silverstein K.A.T."/>
            <person name="Henningsen E."/>
            <person name="Hirsch C.D."/>
            <person name="Visser B."/>
            <person name="Pretorius Z.A."/>
            <person name="Steffenson B.J."/>
            <person name="Schwessinger B."/>
            <person name="Dodds P.N."/>
            <person name="Figueroa M."/>
        </authorList>
    </citation>
    <scope>NUCLEOTIDE SEQUENCE [LARGE SCALE GENOMIC DNA]</scope>
    <source>
        <strain evidence="2 4">Ug99</strain>
    </source>
</reference>
<proteinExistence type="predicted"/>
<sequence>MRGLVMVFTRCVWIMNNWERRSLVALLMFFTWPEVVGCCNAFFLVHRPIALVAFLIRQYCTGATLIMVFSSIAFENFLACAKLLRNYLELASALVFAAGFENHLAHDLANEERTSDQ</sequence>
<dbReference type="Proteomes" id="UP000325313">
    <property type="component" value="Unassembled WGS sequence"/>
</dbReference>
<dbReference type="EMBL" id="VDEP01000210">
    <property type="protein sequence ID" value="KAA1123203.1"/>
    <property type="molecule type" value="Genomic_DNA"/>
</dbReference>
<organism evidence="2 4">
    <name type="scientific">Puccinia graminis f. sp. tritici</name>
    <dbReference type="NCBI Taxonomy" id="56615"/>
    <lineage>
        <taxon>Eukaryota</taxon>
        <taxon>Fungi</taxon>
        <taxon>Dikarya</taxon>
        <taxon>Basidiomycota</taxon>
        <taxon>Pucciniomycotina</taxon>
        <taxon>Pucciniomycetes</taxon>
        <taxon>Pucciniales</taxon>
        <taxon>Pucciniaceae</taxon>
        <taxon>Puccinia</taxon>
    </lineage>
</organism>